<dbReference type="GO" id="GO:0016301">
    <property type="term" value="F:kinase activity"/>
    <property type="evidence" value="ECO:0007669"/>
    <property type="project" value="UniProtKB-KW"/>
</dbReference>
<sequence>MLLQLRVDDRLLHGQVGTAWTPKLQADMVIIANDKVSNNSMLKMTMSLAKPAGVDLKILTINQAIEFLNDKDGKLANRRVFIITESIQDAALLVEHVKDLNKVNLGGIRQSQNQDKVKISKQVFLNEQEMKILSRMAEKNVEIFEQIAPLDPKKNWENIQKLFSKGGGKL</sequence>
<evidence type="ECO:0000259" key="8">
    <source>
        <dbReference type="PROSITE" id="PS51101"/>
    </source>
</evidence>
<keyword evidence="6" id="KW-0598">Phosphotransferase system</keyword>
<evidence type="ECO:0000256" key="4">
    <source>
        <dbReference type="ARBA" id="ARBA00022597"/>
    </source>
</evidence>
<protein>
    <submittedName>
        <fullName evidence="9">PTS system, mannose-specific IIB component</fullName>
    </submittedName>
</protein>
<dbReference type="InterPro" id="IPR036667">
    <property type="entry name" value="PTS_IIB_sorbose-sp_sf"/>
</dbReference>
<dbReference type="AlphaFoldDB" id="A0A0U9HEQ4"/>
<dbReference type="GO" id="GO:0008982">
    <property type="term" value="F:protein-N(PI)-phosphohistidine-sugar phosphotransferase activity"/>
    <property type="evidence" value="ECO:0007669"/>
    <property type="project" value="InterPro"/>
</dbReference>
<evidence type="ECO:0000313" key="9">
    <source>
        <dbReference type="EMBL" id="GAQ25285.1"/>
    </source>
</evidence>
<dbReference type="EMBL" id="DF977001">
    <property type="protein sequence ID" value="GAQ25285.1"/>
    <property type="molecule type" value="Genomic_DNA"/>
</dbReference>
<keyword evidence="10" id="KW-1185">Reference proteome</keyword>
<feature type="domain" description="PTS EIIB type-4" evidence="8">
    <location>
        <begin position="1"/>
        <end position="167"/>
    </location>
</feature>
<reference evidence="9" key="1">
    <citation type="journal article" date="2016" name="Genome Announc.">
        <title>Draft Genome Sequence of the Syntrophic Lactate-Degrading Bacterium Tepidanaerobacter syntrophicus JLT.</title>
        <authorList>
            <person name="Matsuura N."/>
            <person name="Ohashi A."/>
            <person name="Tourlousse D.M."/>
            <person name="Sekiguchi Y."/>
        </authorList>
    </citation>
    <scope>NUCLEOTIDE SEQUENCE [LARGE SCALE GENOMIC DNA]</scope>
    <source>
        <strain evidence="9">JL</strain>
    </source>
</reference>
<keyword evidence="2" id="KW-0813">Transport</keyword>
<dbReference type="RefSeq" id="WP_059032682.1">
    <property type="nucleotide sequence ID" value="NZ_DF977001.1"/>
</dbReference>
<evidence type="ECO:0000256" key="7">
    <source>
        <dbReference type="ARBA" id="ARBA00022777"/>
    </source>
</evidence>
<dbReference type="STRING" id="224999.GCA_001485475_01300"/>
<evidence type="ECO:0000313" key="10">
    <source>
        <dbReference type="Proteomes" id="UP000062160"/>
    </source>
</evidence>
<comment type="subcellular location">
    <subcellularLocation>
        <location evidence="1">Cytoplasm</location>
    </subcellularLocation>
</comment>
<dbReference type="OrthoDB" id="9788818at2"/>
<evidence type="ECO:0000256" key="2">
    <source>
        <dbReference type="ARBA" id="ARBA00022448"/>
    </source>
</evidence>
<keyword evidence="5" id="KW-0808">Transferase</keyword>
<dbReference type="Proteomes" id="UP000062160">
    <property type="component" value="Unassembled WGS sequence"/>
</dbReference>
<dbReference type="SUPFAM" id="SSF52728">
    <property type="entry name" value="PTS IIb component"/>
    <property type="match status" value="1"/>
</dbReference>
<dbReference type="GO" id="GO:0005737">
    <property type="term" value="C:cytoplasm"/>
    <property type="evidence" value="ECO:0007669"/>
    <property type="project" value="UniProtKB-SubCell"/>
</dbReference>
<evidence type="ECO:0000256" key="5">
    <source>
        <dbReference type="ARBA" id="ARBA00022679"/>
    </source>
</evidence>
<evidence type="ECO:0000256" key="1">
    <source>
        <dbReference type="ARBA" id="ARBA00004496"/>
    </source>
</evidence>
<dbReference type="Pfam" id="PF03830">
    <property type="entry name" value="PTSIIB_sorb"/>
    <property type="match status" value="1"/>
</dbReference>
<dbReference type="InterPro" id="IPR004720">
    <property type="entry name" value="PTS_IIB_sorbose-sp"/>
</dbReference>
<keyword evidence="3" id="KW-0963">Cytoplasm</keyword>
<evidence type="ECO:0000256" key="3">
    <source>
        <dbReference type="ARBA" id="ARBA00022490"/>
    </source>
</evidence>
<keyword evidence="4" id="KW-0762">Sugar transport</keyword>
<dbReference type="PROSITE" id="PS51101">
    <property type="entry name" value="PTS_EIIB_TYPE_4"/>
    <property type="match status" value="1"/>
</dbReference>
<dbReference type="GO" id="GO:0009401">
    <property type="term" value="P:phosphoenolpyruvate-dependent sugar phosphotransferase system"/>
    <property type="evidence" value="ECO:0007669"/>
    <property type="project" value="UniProtKB-KW"/>
</dbReference>
<keyword evidence="7" id="KW-0418">Kinase</keyword>
<name>A0A0U9HEQ4_9FIRM</name>
<dbReference type="Gene3D" id="3.40.35.10">
    <property type="entry name" value="Phosphotransferase system, sorbose subfamily IIB component"/>
    <property type="match status" value="1"/>
</dbReference>
<accession>A0A0U9HEQ4</accession>
<organism evidence="9">
    <name type="scientific">Tepidanaerobacter syntrophicus</name>
    <dbReference type="NCBI Taxonomy" id="224999"/>
    <lineage>
        <taxon>Bacteria</taxon>
        <taxon>Bacillati</taxon>
        <taxon>Bacillota</taxon>
        <taxon>Clostridia</taxon>
        <taxon>Thermosediminibacterales</taxon>
        <taxon>Tepidanaerobacteraceae</taxon>
        <taxon>Tepidanaerobacter</taxon>
    </lineage>
</organism>
<evidence type="ECO:0000256" key="6">
    <source>
        <dbReference type="ARBA" id="ARBA00022683"/>
    </source>
</evidence>
<gene>
    <name evidence="9" type="ORF">TSYNT_7304</name>
</gene>
<proteinExistence type="predicted"/>